<dbReference type="SUPFAM" id="SSF101898">
    <property type="entry name" value="NHL repeat"/>
    <property type="match status" value="1"/>
</dbReference>
<proteinExistence type="predicted"/>
<dbReference type="OrthoDB" id="6137886at2759"/>
<protein>
    <submittedName>
        <fullName evidence="1">Uncharacterized protein</fullName>
    </submittedName>
</protein>
<evidence type="ECO:0000313" key="2">
    <source>
        <dbReference type="Proteomes" id="UP000596742"/>
    </source>
</evidence>
<sequence>MDQEGNHDKVYGEDRTKGISLTFPYRITCTINENICVADILNNQYGRVVMLGKDDMINTYSGHPVINTEDKPFTPTGLTTTPADNAIVADAENYALHILNSSGNLITYISTKDKGILQNPYSIGHTMAGHFFMLYLGTSCQLGSIDNGKLYKLNLTGC</sequence>
<gene>
    <name evidence="1" type="ORF">MGAL_10B055386</name>
</gene>
<comment type="caution">
    <text evidence="1">The sequence shown here is derived from an EMBL/GenBank/DDBJ whole genome shotgun (WGS) entry which is preliminary data.</text>
</comment>
<reference evidence="1" key="1">
    <citation type="submission" date="2018-11" db="EMBL/GenBank/DDBJ databases">
        <authorList>
            <person name="Alioto T."/>
            <person name="Alioto T."/>
        </authorList>
    </citation>
    <scope>NUCLEOTIDE SEQUENCE</scope>
</reference>
<dbReference type="InterPro" id="IPR011042">
    <property type="entry name" value="6-blade_b-propeller_TolB-like"/>
</dbReference>
<dbReference type="EMBL" id="UYJE01002239">
    <property type="protein sequence ID" value="VDI08902.1"/>
    <property type="molecule type" value="Genomic_DNA"/>
</dbReference>
<keyword evidence="2" id="KW-1185">Reference proteome</keyword>
<dbReference type="AlphaFoldDB" id="A0A8B6CRK0"/>
<evidence type="ECO:0000313" key="1">
    <source>
        <dbReference type="EMBL" id="VDI08902.1"/>
    </source>
</evidence>
<accession>A0A8B6CRK0</accession>
<dbReference type="Proteomes" id="UP000596742">
    <property type="component" value="Unassembled WGS sequence"/>
</dbReference>
<name>A0A8B6CRK0_MYTGA</name>
<organism evidence="1 2">
    <name type="scientific">Mytilus galloprovincialis</name>
    <name type="common">Mediterranean mussel</name>
    <dbReference type="NCBI Taxonomy" id="29158"/>
    <lineage>
        <taxon>Eukaryota</taxon>
        <taxon>Metazoa</taxon>
        <taxon>Spiralia</taxon>
        <taxon>Lophotrochozoa</taxon>
        <taxon>Mollusca</taxon>
        <taxon>Bivalvia</taxon>
        <taxon>Autobranchia</taxon>
        <taxon>Pteriomorphia</taxon>
        <taxon>Mytilida</taxon>
        <taxon>Mytiloidea</taxon>
        <taxon>Mytilidae</taxon>
        <taxon>Mytilinae</taxon>
        <taxon>Mytilus</taxon>
    </lineage>
</organism>
<dbReference type="Gene3D" id="2.120.10.30">
    <property type="entry name" value="TolB, C-terminal domain"/>
    <property type="match status" value="1"/>
</dbReference>